<reference evidence="6 7" key="1">
    <citation type="submission" date="2020-06" db="EMBL/GenBank/DDBJ databases">
        <authorList>
            <person name="Li R."/>
            <person name="Bekaert M."/>
        </authorList>
    </citation>
    <scope>NUCLEOTIDE SEQUENCE [LARGE SCALE GENOMIC DNA]</scope>
    <source>
        <strain evidence="7">wild</strain>
    </source>
</reference>
<sequence>MGHGRVRLRARGRIAMFRCYREYTLFGPKIIICSGDKWSQPPPICIRKGCDEIQSTGNLTVTEEKNGAVLEFKCAPPLKLTGEKMITCDGTTWSAQIPSYVEPGNYCDFEDENICGWEHDKLANFEWKWNSGTTPTRRTGPNYDHTLGKGRNGHYMFMESSSPITMNDKARLLSPYFPATTGGLCFEIWYHMWGVAGNNQVGRLKISIREMGQMDTLSQKVEFDVSGNQGDEWIKGQFPVGERKTSFRFIIEGTRLKSYLSDISVDDPRLYNCSDDFTDSALSNQETTTIDATEAVMQTTDWTKLNKPRDMVTTMHRRPVGSVLSTGYLVTTTKCITVNNTQSPKASNITSGTRKPTSPVVTEATTDYQTNSVPVKQSAIVISSKPMTTLEITKTHMFMTTTTMKETTSTTRETTIFKPISKQVMSIKASTFTTETKNNITTTWKTKTTLNNKPATFAIGTAHKPETTNDVTTTSPAKTSKQNPLKRIFIGLTTQGISFSNKKLEMYSKDTSYSSVKYLTSTEDSIEIVESDDTVKLLMIGIGVVIVIALLIITSAIYAHHKKRQKEYVLRDRGEPIVKSDSIEM</sequence>
<evidence type="ECO:0000259" key="4">
    <source>
        <dbReference type="PROSITE" id="PS50060"/>
    </source>
</evidence>
<evidence type="ECO:0008006" key="8">
    <source>
        <dbReference type="Google" id="ProtNLM"/>
    </source>
</evidence>
<dbReference type="CDD" id="cd06263">
    <property type="entry name" value="MAM"/>
    <property type="match status" value="1"/>
</dbReference>
<keyword evidence="3" id="KW-0812">Transmembrane</keyword>
<dbReference type="OrthoDB" id="6162141at2759"/>
<dbReference type="SUPFAM" id="SSF49899">
    <property type="entry name" value="Concanavalin A-like lectins/glucanases"/>
    <property type="match status" value="1"/>
</dbReference>
<name>A0A6J8AKK3_MYTCO</name>
<dbReference type="PANTHER" id="PTHR23282">
    <property type="entry name" value="APICAL ENDOSOMAL GLYCOPROTEIN PRECURSOR"/>
    <property type="match status" value="1"/>
</dbReference>
<dbReference type="Pfam" id="PF00629">
    <property type="entry name" value="MAM"/>
    <property type="match status" value="1"/>
</dbReference>
<evidence type="ECO:0000256" key="3">
    <source>
        <dbReference type="SAM" id="Phobius"/>
    </source>
</evidence>
<evidence type="ECO:0000256" key="2">
    <source>
        <dbReference type="PROSITE-ProRule" id="PRU00302"/>
    </source>
</evidence>
<dbReference type="Proteomes" id="UP000507470">
    <property type="component" value="Unassembled WGS sequence"/>
</dbReference>
<dbReference type="EMBL" id="CACVKT020001608">
    <property type="protein sequence ID" value="CAC5369621.1"/>
    <property type="molecule type" value="Genomic_DNA"/>
</dbReference>
<dbReference type="AlphaFoldDB" id="A0A6J8AKK3"/>
<dbReference type="InterPro" id="IPR051560">
    <property type="entry name" value="MAM_domain-containing"/>
</dbReference>
<dbReference type="InterPro" id="IPR035976">
    <property type="entry name" value="Sushi/SCR/CCP_sf"/>
</dbReference>
<keyword evidence="1" id="KW-1015">Disulfide bond</keyword>
<dbReference type="SUPFAM" id="SSF57535">
    <property type="entry name" value="Complement control module/SCR domain"/>
    <property type="match status" value="2"/>
</dbReference>
<protein>
    <recommendedName>
        <fullName evidence="8">MAM domain-containing protein</fullName>
    </recommendedName>
</protein>
<proteinExistence type="predicted"/>
<gene>
    <name evidence="6" type="ORF">MCOR_8754</name>
</gene>
<dbReference type="CDD" id="cd00033">
    <property type="entry name" value="CCP"/>
    <property type="match status" value="2"/>
</dbReference>
<evidence type="ECO:0000313" key="6">
    <source>
        <dbReference type="EMBL" id="CAC5369621.1"/>
    </source>
</evidence>
<organism evidence="6 7">
    <name type="scientific">Mytilus coruscus</name>
    <name type="common">Sea mussel</name>
    <dbReference type="NCBI Taxonomy" id="42192"/>
    <lineage>
        <taxon>Eukaryota</taxon>
        <taxon>Metazoa</taxon>
        <taxon>Spiralia</taxon>
        <taxon>Lophotrochozoa</taxon>
        <taxon>Mollusca</taxon>
        <taxon>Bivalvia</taxon>
        <taxon>Autobranchia</taxon>
        <taxon>Pteriomorphia</taxon>
        <taxon>Mytilida</taxon>
        <taxon>Mytiloidea</taxon>
        <taxon>Mytilidae</taxon>
        <taxon>Mytilinae</taxon>
        <taxon>Mytilus</taxon>
    </lineage>
</organism>
<dbReference type="SMART" id="SM00137">
    <property type="entry name" value="MAM"/>
    <property type="match status" value="1"/>
</dbReference>
<dbReference type="Pfam" id="PF00084">
    <property type="entry name" value="Sushi"/>
    <property type="match status" value="1"/>
</dbReference>
<dbReference type="PANTHER" id="PTHR23282:SF101">
    <property type="entry name" value="MAM DOMAIN-CONTAINING PROTEIN"/>
    <property type="match status" value="1"/>
</dbReference>
<keyword evidence="3" id="KW-1133">Transmembrane helix</keyword>
<dbReference type="InterPro" id="IPR013320">
    <property type="entry name" value="ConA-like_dom_sf"/>
</dbReference>
<dbReference type="Gene3D" id="2.10.70.10">
    <property type="entry name" value="Complement Module, domain 1"/>
    <property type="match status" value="2"/>
</dbReference>
<dbReference type="PROSITE" id="PS50060">
    <property type="entry name" value="MAM_2"/>
    <property type="match status" value="1"/>
</dbReference>
<comment type="caution">
    <text evidence="2">Lacks conserved residue(s) required for the propagation of feature annotation.</text>
</comment>
<feature type="domain" description="MAM" evidence="4">
    <location>
        <begin position="105"/>
        <end position="275"/>
    </location>
</feature>
<keyword evidence="3" id="KW-0472">Membrane</keyword>
<evidence type="ECO:0000256" key="1">
    <source>
        <dbReference type="ARBA" id="ARBA00023157"/>
    </source>
</evidence>
<dbReference type="SMART" id="SM00032">
    <property type="entry name" value="CCP"/>
    <property type="match status" value="2"/>
</dbReference>
<evidence type="ECO:0000259" key="5">
    <source>
        <dbReference type="PROSITE" id="PS50923"/>
    </source>
</evidence>
<accession>A0A6J8AKK3</accession>
<keyword evidence="7" id="KW-1185">Reference proteome</keyword>
<dbReference type="InterPro" id="IPR000998">
    <property type="entry name" value="MAM_dom"/>
</dbReference>
<dbReference type="Gene3D" id="2.60.120.200">
    <property type="match status" value="1"/>
</dbReference>
<dbReference type="PROSITE" id="PS50923">
    <property type="entry name" value="SUSHI"/>
    <property type="match status" value="1"/>
</dbReference>
<evidence type="ECO:0000313" key="7">
    <source>
        <dbReference type="Proteomes" id="UP000507470"/>
    </source>
</evidence>
<feature type="transmembrane region" description="Helical" evidence="3">
    <location>
        <begin position="537"/>
        <end position="559"/>
    </location>
</feature>
<dbReference type="GO" id="GO:0016020">
    <property type="term" value="C:membrane"/>
    <property type="evidence" value="ECO:0007669"/>
    <property type="project" value="InterPro"/>
</dbReference>
<dbReference type="InterPro" id="IPR000436">
    <property type="entry name" value="Sushi_SCR_CCP_dom"/>
</dbReference>
<feature type="domain" description="Sushi" evidence="5">
    <location>
        <begin position="1"/>
        <end position="47"/>
    </location>
</feature>
<keyword evidence="2" id="KW-0768">Sushi</keyword>